<evidence type="ECO:0000313" key="1">
    <source>
        <dbReference type="EMBL" id="KAG5443717.1"/>
    </source>
</evidence>
<sequence length="76" mass="8705">MLDVGDQPSQQNRHSTPYKMLVTGTRCVEIITVITTSVYNCRQDLVKHPVESDADWFTFTVNQGRSVDVQRELSVY</sequence>
<accession>A0A8T1M2X9</accession>
<comment type="caution">
    <text evidence="1">The sequence shown here is derived from an EMBL/GenBank/DDBJ whole genome shotgun (WGS) entry which is preliminary data.</text>
</comment>
<name>A0A8T1M2X9_CLOSI</name>
<reference evidence="1 2" key="2">
    <citation type="journal article" date="2021" name="Genomics">
        <title>High-quality reference genome for Clonorchis sinensis.</title>
        <authorList>
            <person name="Young N.D."/>
            <person name="Stroehlein A.J."/>
            <person name="Kinkar L."/>
            <person name="Wang T."/>
            <person name="Sohn W.M."/>
            <person name="Chang B.C.H."/>
            <person name="Kaur P."/>
            <person name="Weisz D."/>
            <person name="Dudchenko O."/>
            <person name="Aiden E.L."/>
            <person name="Korhonen P.K."/>
            <person name="Gasser R.B."/>
        </authorList>
    </citation>
    <scope>NUCLEOTIDE SEQUENCE [LARGE SCALE GENOMIC DNA]</scope>
    <source>
        <strain evidence="1">Cs-k2</strain>
    </source>
</reference>
<proteinExistence type="predicted"/>
<protein>
    <submittedName>
        <fullName evidence="1">Uncharacterized protein</fullName>
    </submittedName>
</protein>
<evidence type="ECO:0000313" key="2">
    <source>
        <dbReference type="Proteomes" id="UP000286415"/>
    </source>
</evidence>
<reference evidence="1 2" key="1">
    <citation type="journal article" date="2018" name="Biotechnol. Adv.">
        <title>Improved genomic resources and new bioinformatic workflow for the carcinogenic parasite Clonorchis sinensis: Biotechnological implications.</title>
        <authorList>
            <person name="Wang D."/>
            <person name="Korhonen P.K."/>
            <person name="Gasser R.B."/>
            <person name="Young N.D."/>
        </authorList>
    </citation>
    <scope>NUCLEOTIDE SEQUENCE [LARGE SCALE GENOMIC DNA]</scope>
    <source>
        <strain evidence="1">Cs-k2</strain>
    </source>
</reference>
<keyword evidence="2" id="KW-1185">Reference proteome</keyword>
<organism evidence="1 2">
    <name type="scientific">Clonorchis sinensis</name>
    <name type="common">Chinese liver fluke</name>
    <dbReference type="NCBI Taxonomy" id="79923"/>
    <lineage>
        <taxon>Eukaryota</taxon>
        <taxon>Metazoa</taxon>
        <taxon>Spiralia</taxon>
        <taxon>Lophotrochozoa</taxon>
        <taxon>Platyhelminthes</taxon>
        <taxon>Trematoda</taxon>
        <taxon>Digenea</taxon>
        <taxon>Opisthorchiida</taxon>
        <taxon>Opisthorchiata</taxon>
        <taxon>Opisthorchiidae</taxon>
        <taxon>Clonorchis</taxon>
    </lineage>
</organism>
<dbReference type="EMBL" id="NIRI02000056">
    <property type="protein sequence ID" value="KAG5443717.1"/>
    <property type="molecule type" value="Genomic_DNA"/>
</dbReference>
<gene>
    <name evidence="1" type="ORF">CSKR_202859</name>
</gene>
<dbReference type="Proteomes" id="UP000286415">
    <property type="component" value="Unassembled WGS sequence"/>
</dbReference>
<dbReference type="AlphaFoldDB" id="A0A8T1M2X9"/>